<dbReference type="AlphaFoldDB" id="A0A4V3XA22"/>
<comment type="caution">
    <text evidence="1">The sequence shown here is derived from an EMBL/GenBank/DDBJ whole genome shotgun (WGS) entry which is preliminary data.</text>
</comment>
<dbReference type="EMBL" id="SGPJ01000240">
    <property type="protein sequence ID" value="THG96382.1"/>
    <property type="molecule type" value="Genomic_DNA"/>
</dbReference>
<sequence length="347" mass="38736">MMDYPRASIYRLVGHIILLRQSARKVMETYISVEEDEAAKQLEFDLDILAAVDAIQADDDLLATTIYESVRQTQLDLDPEAILDFAFQILGNHSQRSADDLRSSLPLDLSSVTKRTWMAIADIVAEAISYGISIQLARDRSVSWKDWMSDALLLLVSPGPSSHLFTDHGRKFIKTCITYAPSETSHTLISRYSTPHSAAPTGGWEVVVRILLANGILQQCSNADIFSFSKSTAMNLKATSLLDMTTRALTLELSENHIWTLVMVAAEALHRQLDDVLAASTPWETWMDEALLFICKATGNKYWLQTDLIRGIHGKLLVGLSAPHFLRFLANPSNAEILENDTMRKDP</sequence>
<keyword evidence="2" id="KW-1185">Reference proteome</keyword>
<evidence type="ECO:0000313" key="1">
    <source>
        <dbReference type="EMBL" id="THG96382.1"/>
    </source>
</evidence>
<dbReference type="Proteomes" id="UP000309038">
    <property type="component" value="Unassembled WGS sequence"/>
</dbReference>
<organism evidence="1 2">
    <name type="scientific">Hermanssonia centrifuga</name>
    <dbReference type="NCBI Taxonomy" id="98765"/>
    <lineage>
        <taxon>Eukaryota</taxon>
        <taxon>Fungi</taxon>
        <taxon>Dikarya</taxon>
        <taxon>Basidiomycota</taxon>
        <taxon>Agaricomycotina</taxon>
        <taxon>Agaricomycetes</taxon>
        <taxon>Polyporales</taxon>
        <taxon>Meruliaceae</taxon>
        <taxon>Hermanssonia</taxon>
    </lineage>
</organism>
<gene>
    <name evidence="1" type="ORF">EW026_g5450</name>
</gene>
<protein>
    <submittedName>
        <fullName evidence="1">Uncharacterized protein</fullName>
    </submittedName>
</protein>
<proteinExistence type="predicted"/>
<reference evidence="1 2" key="1">
    <citation type="submission" date="2019-02" db="EMBL/GenBank/DDBJ databases">
        <title>Genome sequencing of the rare red list fungi Phlebia centrifuga.</title>
        <authorList>
            <person name="Buettner E."/>
            <person name="Kellner H."/>
        </authorList>
    </citation>
    <scope>NUCLEOTIDE SEQUENCE [LARGE SCALE GENOMIC DNA]</scope>
    <source>
        <strain evidence="1 2">DSM 108282</strain>
    </source>
</reference>
<accession>A0A4V3XA22</accession>
<name>A0A4V3XA22_9APHY</name>
<evidence type="ECO:0000313" key="2">
    <source>
        <dbReference type="Proteomes" id="UP000309038"/>
    </source>
</evidence>